<accession>A0A5N5D402</accession>
<dbReference type="GO" id="GO:0008270">
    <property type="term" value="F:zinc ion binding"/>
    <property type="evidence" value="ECO:0007669"/>
    <property type="project" value="InterPro"/>
</dbReference>
<evidence type="ECO:0000256" key="4">
    <source>
        <dbReference type="ARBA" id="ARBA00023163"/>
    </source>
</evidence>
<dbReference type="GO" id="GO:0003677">
    <property type="term" value="F:DNA binding"/>
    <property type="evidence" value="ECO:0007669"/>
    <property type="project" value="InterPro"/>
</dbReference>
<keyword evidence="5" id="KW-0539">Nucleus</keyword>
<evidence type="ECO:0000256" key="6">
    <source>
        <dbReference type="SAM" id="MobiDB-lite"/>
    </source>
</evidence>
<evidence type="ECO:0000256" key="5">
    <source>
        <dbReference type="ARBA" id="ARBA00023242"/>
    </source>
</evidence>
<protein>
    <submittedName>
        <fullName evidence="8">Zinc finger protein klf1</fullName>
    </submittedName>
</protein>
<evidence type="ECO:0000256" key="1">
    <source>
        <dbReference type="ARBA" id="ARBA00022723"/>
    </source>
</evidence>
<dbReference type="PANTHER" id="PTHR47660:SF2">
    <property type="entry name" value="TRANSCRIPTION FACTOR WITH C2H2 AND ZN(2)-CYS(6) DNA BINDING DOMAIN (EUROFUNG)"/>
    <property type="match status" value="1"/>
</dbReference>
<evidence type="ECO:0000259" key="7">
    <source>
        <dbReference type="Pfam" id="PF04082"/>
    </source>
</evidence>
<keyword evidence="1" id="KW-0479">Metal-binding</keyword>
<dbReference type="OrthoDB" id="3928668at2759"/>
<dbReference type="Proteomes" id="UP000325902">
    <property type="component" value="Unassembled WGS sequence"/>
</dbReference>
<dbReference type="GO" id="GO:0006351">
    <property type="term" value="P:DNA-templated transcription"/>
    <property type="evidence" value="ECO:0007669"/>
    <property type="project" value="InterPro"/>
</dbReference>
<organism evidence="8 9">
    <name type="scientific">Lasiodiplodia theobromae</name>
    <dbReference type="NCBI Taxonomy" id="45133"/>
    <lineage>
        <taxon>Eukaryota</taxon>
        <taxon>Fungi</taxon>
        <taxon>Dikarya</taxon>
        <taxon>Ascomycota</taxon>
        <taxon>Pezizomycotina</taxon>
        <taxon>Dothideomycetes</taxon>
        <taxon>Dothideomycetes incertae sedis</taxon>
        <taxon>Botryosphaeriales</taxon>
        <taxon>Botryosphaeriaceae</taxon>
        <taxon>Lasiodiplodia</taxon>
    </lineage>
</organism>
<dbReference type="InterPro" id="IPR007219">
    <property type="entry name" value="XnlR_reg_dom"/>
</dbReference>
<keyword evidence="4" id="KW-0804">Transcription</keyword>
<proteinExistence type="predicted"/>
<gene>
    <name evidence="8" type="primary">klf1_1</name>
    <name evidence="8" type="ORF">DBV05_g8938</name>
</gene>
<evidence type="ECO:0000256" key="3">
    <source>
        <dbReference type="ARBA" id="ARBA00023015"/>
    </source>
</evidence>
<name>A0A5N5D402_9PEZI</name>
<dbReference type="CDD" id="cd12148">
    <property type="entry name" value="fungal_TF_MHR"/>
    <property type="match status" value="1"/>
</dbReference>
<dbReference type="PANTHER" id="PTHR47660">
    <property type="entry name" value="TRANSCRIPTION FACTOR WITH C2H2 AND ZN(2)-CYS(6) DNA BINDING DOMAIN (EUROFUNG)-RELATED-RELATED"/>
    <property type="match status" value="1"/>
</dbReference>
<evidence type="ECO:0000313" key="8">
    <source>
        <dbReference type="EMBL" id="KAB2572386.1"/>
    </source>
</evidence>
<dbReference type="AlphaFoldDB" id="A0A5N5D402"/>
<comment type="caution">
    <text evidence="8">The sequence shown here is derived from an EMBL/GenBank/DDBJ whole genome shotgun (WGS) entry which is preliminary data.</text>
</comment>
<keyword evidence="2" id="KW-0862">Zinc</keyword>
<keyword evidence="9" id="KW-1185">Reference proteome</keyword>
<feature type="domain" description="Xylanolytic transcriptional activator regulatory" evidence="7">
    <location>
        <begin position="121"/>
        <end position="346"/>
    </location>
</feature>
<sequence>MQQMALLQVQNAFMGHSLISSSSFGANEVLLDAIPTIDSGANVPSNIQQDDRYMVSESGLTEGTSKWQSQSMTEPTPSSGDSSSHPHLNQYSLFDLRQPSILQVPTNIWTLTSLFCTPALLDLYFDEFACSWPLLHRGRFFSALEQQPLELLCSAALLGTLFESNINEHAAGSGSQVNQRLAAKRLHEWLLENLSTYLNQRREEGLGRVDGDHAADLAAAQALLLNIIYGICSDQVMLRVRLCSSFGTLIEWIREAGLFQHDNQIMLLTATGIEMDEYHRWTAIESKKRLAFAAFRLDCYISLCYDRGPIIRFQEVCVPLPSSDALWNAAHPGAWRLARQLEPNGRLHKTFSSLCNSAFAGLTHVAVPVLLEEDYELALCALQGGLWEASLQHHEQSILPHSSDGSIYRTSEQIAIERSEAWKAQLESWHTHRNRSQQVNADYSSLAHRRSARFSGTMMYLFSFLRIHADIVLIRRLVASFDPQRGRPASPAASVTSRCLESRLSAWAETRNARVALRCAAQVLEIYVQEEIDRAAAPVFRPVVDLMGVGFYEVASWGHR</sequence>
<evidence type="ECO:0000256" key="2">
    <source>
        <dbReference type="ARBA" id="ARBA00022833"/>
    </source>
</evidence>
<keyword evidence="3" id="KW-0805">Transcription regulation</keyword>
<dbReference type="EMBL" id="VCHE01000079">
    <property type="protein sequence ID" value="KAB2572386.1"/>
    <property type="molecule type" value="Genomic_DNA"/>
</dbReference>
<reference evidence="8 9" key="1">
    <citation type="journal article" date="2019" name="Sci. Rep.">
        <title>A multi-omics analysis of the grapevine pathogen Lasiodiplodia theobromae reveals that temperature affects the expression of virulence- and pathogenicity-related genes.</title>
        <authorList>
            <person name="Felix C."/>
            <person name="Meneses R."/>
            <person name="Goncalves M.F.M."/>
            <person name="Tilleman L."/>
            <person name="Duarte A.S."/>
            <person name="Jorrin-Novo J.V."/>
            <person name="Van de Peer Y."/>
            <person name="Deforce D."/>
            <person name="Van Nieuwerburgh F."/>
            <person name="Esteves A.C."/>
            <person name="Alves A."/>
        </authorList>
    </citation>
    <scope>NUCLEOTIDE SEQUENCE [LARGE SCALE GENOMIC DNA]</scope>
    <source>
        <strain evidence="8 9">LA-SOL3</strain>
    </source>
</reference>
<evidence type="ECO:0000313" key="9">
    <source>
        <dbReference type="Proteomes" id="UP000325902"/>
    </source>
</evidence>
<feature type="region of interest" description="Disordered" evidence="6">
    <location>
        <begin position="62"/>
        <end position="85"/>
    </location>
</feature>
<dbReference type="Pfam" id="PF04082">
    <property type="entry name" value="Fungal_trans"/>
    <property type="match status" value="1"/>
</dbReference>